<dbReference type="Gene3D" id="3.40.50.2000">
    <property type="entry name" value="Glycogen Phosphorylase B"/>
    <property type="match status" value="2"/>
</dbReference>
<comment type="caution">
    <text evidence="2">The sequence shown here is derived from an EMBL/GenBank/DDBJ whole genome shotgun (WGS) entry which is preliminary data.</text>
</comment>
<dbReference type="Proteomes" id="UP000663970">
    <property type="component" value="Unassembled WGS sequence"/>
</dbReference>
<accession>A0ABS3DUW5</accession>
<reference evidence="2 3" key="1">
    <citation type="submission" date="2020-12" db="EMBL/GenBank/DDBJ databases">
        <title>Oil enriched cultivation method for isolating marine PHA-producing bacteria.</title>
        <authorList>
            <person name="Zheng W."/>
            <person name="Yu S."/>
            <person name="Huang Y."/>
        </authorList>
    </citation>
    <scope>NUCLEOTIDE SEQUENCE [LARGE SCALE GENOMIC DNA]</scope>
    <source>
        <strain evidence="2 3">SY-2-6</strain>
    </source>
</reference>
<dbReference type="CDD" id="cd03801">
    <property type="entry name" value="GT4_PimA-like"/>
    <property type="match status" value="1"/>
</dbReference>
<evidence type="ECO:0000313" key="3">
    <source>
        <dbReference type="Proteomes" id="UP000663970"/>
    </source>
</evidence>
<evidence type="ECO:0000259" key="1">
    <source>
        <dbReference type="Pfam" id="PF00534"/>
    </source>
</evidence>
<dbReference type="PANTHER" id="PTHR12526:SF630">
    <property type="entry name" value="GLYCOSYLTRANSFERASE"/>
    <property type="match status" value="1"/>
</dbReference>
<evidence type="ECO:0000313" key="2">
    <source>
        <dbReference type="EMBL" id="MBN8235139.1"/>
    </source>
</evidence>
<organism evidence="2 3">
    <name type="scientific">Halobacillus kuroshimensis</name>
    <dbReference type="NCBI Taxonomy" id="302481"/>
    <lineage>
        <taxon>Bacteria</taxon>
        <taxon>Bacillati</taxon>
        <taxon>Bacillota</taxon>
        <taxon>Bacilli</taxon>
        <taxon>Bacillales</taxon>
        <taxon>Bacillaceae</taxon>
        <taxon>Halobacillus</taxon>
    </lineage>
</organism>
<proteinExistence type="predicted"/>
<sequence>MKLLFSYTGPLIKDEKGNYYSRTITDKMLQRYFYIADEISILTRVKEVSDKSILKNLTKITSDNLNVIKCPNISSLKGFLLNKRKVIRRIESEVARADIVISRLPCVMGNITVDFAKRKKKPYMVEVVGCPRDVYWNHSYKGKLLALPSYIAMKNAVKKAPFALYVTNYFLQQRYPCEGSTIGCSDVSLPKTDSIILEKRLSKISEKKDEHPFIIGTTGAVDVKYKGQSDVIKLISELNKKGFKCEYHIAGGGDVNFLKKIAEDLGVLDKVKFLGSLPHEDVFDYLDNLDIYIQPSKTEGLPRALVEAMSRGCLSIGTNVGGIPELISKEYIFEVGSVTELYKIMIDVNKDKMKKEAIMNFNKAKEYQETFLEKKRRRFYKEFIRLH</sequence>
<dbReference type="Pfam" id="PF00534">
    <property type="entry name" value="Glycos_transf_1"/>
    <property type="match status" value="1"/>
</dbReference>
<dbReference type="PANTHER" id="PTHR12526">
    <property type="entry name" value="GLYCOSYLTRANSFERASE"/>
    <property type="match status" value="1"/>
</dbReference>
<dbReference type="RefSeq" id="WP_206933249.1">
    <property type="nucleotide sequence ID" value="NZ_JAEKJY010000002.1"/>
</dbReference>
<dbReference type="EMBL" id="JAEKJY010000002">
    <property type="protein sequence ID" value="MBN8235139.1"/>
    <property type="molecule type" value="Genomic_DNA"/>
</dbReference>
<protein>
    <submittedName>
        <fullName evidence="2">Glycosyltransferase</fullName>
    </submittedName>
</protein>
<keyword evidence="3" id="KW-1185">Reference proteome</keyword>
<name>A0ABS3DUW5_9BACI</name>
<gene>
    <name evidence="2" type="ORF">JF544_07740</name>
</gene>
<feature type="domain" description="Glycosyl transferase family 1" evidence="1">
    <location>
        <begin position="205"/>
        <end position="358"/>
    </location>
</feature>
<dbReference type="SUPFAM" id="SSF53756">
    <property type="entry name" value="UDP-Glycosyltransferase/glycogen phosphorylase"/>
    <property type="match status" value="1"/>
</dbReference>
<dbReference type="InterPro" id="IPR001296">
    <property type="entry name" value="Glyco_trans_1"/>
</dbReference>